<feature type="compositionally biased region" description="Basic and acidic residues" evidence="1">
    <location>
        <begin position="1375"/>
        <end position="1389"/>
    </location>
</feature>
<reference evidence="2" key="1">
    <citation type="submission" date="2022-11" db="UniProtKB">
        <authorList>
            <consortium name="EnsemblMetazoa"/>
        </authorList>
    </citation>
    <scope>IDENTIFICATION</scope>
</reference>
<feature type="compositionally biased region" description="Basic and acidic residues" evidence="1">
    <location>
        <begin position="716"/>
        <end position="726"/>
    </location>
</feature>
<feature type="compositionally biased region" description="Acidic residues" evidence="1">
    <location>
        <begin position="801"/>
        <end position="827"/>
    </location>
</feature>
<feature type="region of interest" description="Disordered" evidence="1">
    <location>
        <begin position="232"/>
        <end position="255"/>
    </location>
</feature>
<feature type="compositionally biased region" description="Basic and acidic residues" evidence="1">
    <location>
        <begin position="1282"/>
        <end position="1292"/>
    </location>
</feature>
<keyword evidence="3" id="KW-1185">Reference proteome</keyword>
<dbReference type="PANTHER" id="PTHR21937:SF5">
    <property type="entry name" value="GENE 973-RELATED"/>
    <property type="match status" value="1"/>
</dbReference>
<feature type="compositionally biased region" description="Basic and acidic residues" evidence="1">
    <location>
        <begin position="1094"/>
        <end position="1120"/>
    </location>
</feature>
<dbReference type="InterPro" id="IPR031440">
    <property type="entry name" value="DUF4670"/>
</dbReference>
<feature type="compositionally biased region" description="Basic and acidic residues" evidence="1">
    <location>
        <begin position="1416"/>
        <end position="1449"/>
    </location>
</feature>
<feature type="compositionally biased region" description="Acidic residues" evidence="1">
    <location>
        <begin position="1458"/>
        <end position="1474"/>
    </location>
</feature>
<protein>
    <submittedName>
        <fullName evidence="2">Uncharacterized protein</fullName>
    </submittedName>
</protein>
<feature type="compositionally biased region" description="Acidic residues" evidence="1">
    <location>
        <begin position="780"/>
        <end position="792"/>
    </location>
</feature>
<feature type="compositionally biased region" description="Basic and acidic residues" evidence="1">
    <location>
        <begin position="1482"/>
        <end position="1510"/>
    </location>
</feature>
<feature type="compositionally biased region" description="Polar residues" evidence="1">
    <location>
        <begin position="514"/>
        <end position="524"/>
    </location>
</feature>
<dbReference type="OrthoDB" id="6162046at2759"/>
<dbReference type="EnsemblMetazoa" id="XM_038193089.1">
    <property type="protein sequence ID" value="XP_038049017.1"/>
    <property type="gene ID" value="LOC119722780"/>
</dbReference>
<dbReference type="Pfam" id="PF15709">
    <property type="entry name" value="DUF4670"/>
    <property type="match status" value="1"/>
</dbReference>
<feature type="compositionally biased region" description="Acidic residues" evidence="1">
    <location>
        <begin position="490"/>
        <end position="501"/>
    </location>
</feature>
<dbReference type="OMA" id="NPSHAKY"/>
<feature type="compositionally biased region" description="Basic and acidic residues" evidence="1">
    <location>
        <begin position="1143"/>
        <end position="1197"/>
    </location>
</feature>
<feature type="compositionally biased region" description="Basic and acidic residues" evidence="1">
    <location>
        <begin position="1567"/>
        <end position="1695"/>
    </location>
</feature>
<feature type="compositionally biased region" description="Basic and acidic residues" evidence="1">
    <location>
        <begin position="415"/>
        <end position="425"/>
    </location>
</feature>
<feature type="region of interest" description="Disordered" evidence="1">
    <location>
        <begin position="1022"/>
        <end position="1695"/>
    </location>
</feature>
<proteinExistence type="predicted"/>
<organism evidence="2 3">
    <name type="scientific">Patiria miniata</name>
    <name type="common">Bat star</name>
    <name type="synonym">Asterina miniata</name>
    <dbReference type="NCBI Taxonomy" id="46514"/>
    <lineage>
        <taxon>Eukaryota</taxon>
        <taxon>Metazoa</taxon>
        <taxon>Echinodermata</taxon>
        <taxon>Eleutherozoa</taxon>
        <taxon>Asterozoa</taxon>
        <taxon>Asteroidea</taxon>
        <taxon>Valvatacea</taxon>
        <taxon>Valvatida</taxon>
        <taxon>Asterinidae</taxon>
        <taxon>Patiria</taxon>
    </lineage>
</organism>
<feature type="compositionally biased region" description="Polar residues" evidence="1">
    <location>
        <begin position="1218"/>
        <end position="1240"/>
    </location>
</feature>
<feature type="compositionally biased region" description="Low complexity" evidence="1">
    <location>
        <begin position="1332"/>
        <end position="1347"/>
    </location>
</feature>
<feature type="compositionally biased region" description="Basic residues" evidence="1">
    <location>
        <begin position="1391"/>
        <end position="1415"/>
    </location>
</feature>
<sequence length="1811" mass="201655">MATTNTGLSLLARGIGEERVRRGHKKLEVSLEPEDYHNIQGRKYYLPPIQQRAWPQEELDSPRELHTHKTFTTRKGALLLYSEDLAMTAKERADNNKALEAEDTLNLNTFHDLRSAILSYGAKDSSSEPIYLGFVHNKHAHSTPRAVRPGFSAKRYLSNWSRSWDDSILNTLRNNGHILDKNLFQENALAPRILRRINDDLSSLPAPYRVTRNMLMAPGSPVVYEFYRIRPSSADSGRPSEDDYENEKDDRRTPLVSFNIPGSIAAVIRDEQNKPRAVPYASLAPDEQQQVLQRLLLQSAMHKQLLEAAEKTGQERGSNTSLAGSRPVTVEQLKQLNMGNAIAALVDTNTSGLLQGQQVFDDKGFKELYKKRFGQQNEPSPPSIRKGLNRSDHRSNIPTVPTLPPILSSSTNLKPAERQTLKLDTKLPQITMEPPTPQHPVLSQNTQSRQSSSWEQGSEEFRESWPSDETNIWKADIDEDELLKQQQAASEEEDDAEDAREEEIHQSETKTKSARSSKSFGHQRSPSKGSILSSVSVSMEDLTGPIVSGGSKHPSGSEKSYGGSSSDAARSIKGSQLPGSLRESMRSYKGGRNSNTGSVVMGPDGEVLSIGGGVGSGADAGSSVADVTDNLQASSMAHSTHMGELESLDERDELEDDDTLSQDSGHMSSEEVEVHEPAPTPQPVTIPTAQFGEDLPESKPPSLPSVPQSKATKSQKSVEESIHSGRDITGGDLDATRSFANFSYGSVGRDSVAEDALSQDGIVTPAILITDDHGEREPAAEDEVMSEQEPDWPTEFGETSEPAEEDAVMEELEDEHVQEVNQEEEISATESVKDDIASQRAPSQLEELEEQAAAVAAIVLERPKSGRDLAEDAQIAADLWMKKLGELFNLSGDPERVRSAMIRRRRNSLDASSVASSTEYGRWSGPKLKKSPTKKSRRMNRVHSAEAAVHFLENLIKGDEEGEPVLDDDHTLDDIIIKVAQANEKVEIAPDVIEMLAEPEPIQPEDIMVIEDTEDGKLRVLSRAGSSRSVRSRQSMLSAGSVRSRLSVHSRKSAPSARSAKSAHSRKSVESKRSSRSAELPRSIPSATSSSGSYDHHAFNVEPPSDKEDEDKKTVGKSSEDATDAAEEVLDGKDNTEETGVAEDAHSEKTTSKHESEQEKEESRSEATLDEKTLSEEVSEKDASPPQEAKSEKRTPTPEEQPPRPPTENVVEKEENSGDATENVSVHSGKTGKSVNSAKSPSRAESAPSVKSDKSAAVKSTPSVKGDAGGPLEFGVTNYGVADKKEQEKEAPIVRPPAETAKPQEQSTEDDELAKLLKETGLMEKAADAKSSKSGKSSKSSKSNKSNGGKEKNKEEFVVKKPADDKVDYLPYKPLAEKKPEETKAEPAKATKAKKPKKPSAAKKAAPAKKSKKKPKAEAAKEEPKPPQEEPVKTEEKVEETKKDEDVKLPEALAATEPFEDEEFEEEEEVEEEKPESPEFIIIHDIERENTEPVIEKKEVQVVPELRKPEPLPPSVAQTDMTADSVSIYTENFKPQQQEAPLDLVTHDSASQGPSSVSRSQAKAAKRAAEAERRKQAVERKRREREEAKRKQQEEAERQEQLKRDFEEEKRRKEEAVRLKREREAQELERRRQEEEDRKRQSAVAAEREKKKMEEYKRKMEELARQKRLEDDRRRDENWKKEREEEERRKAEDAKLAAMAEEERLEYQRQKREEELIAQRLAEEERLKRELLAKLAQEEAERVALELAKRQKEMERRLMFNKALQSESNILSHSQDMTPAFTWSYYELLEFLGLAMPDFLKKHQSFTDTGS</sequence>
<evidence type="ECO:0000313" key="2">
    <source>
        <dbReference type="EnsemblMetazoa" id="XP_038049017.1"/>
    </source>
</evidence>
<dbReference type="GeneID" id="119722780"/>
<feature type="compositionally biased region" description="Basic and acidic residues" evidence="1">
    <location>
        <begin position="1348"/>
        <end position="1368"/>
    </location>
</feature>
<dbReference type="PANTHER" id="PTHR21937">
    <property type="entry name" value="CCDC66 DOMAIN-CONTAINING PROTEIN"/>
    <property type="match status" value="1"/>
</dbReference>
<feature type="region of interest" description="Disordered" evidence="1">
    <location>
        <begin position="372"/>
        <end position="734"/>
    </location>
</feature>
<evidence type="ECO:0000256" key="1">
    <source>
        <dbReference type="SAM" id="MobiDB-lite"/>
    </source>
</evidence>
<dbReference type="Proteomes" id="UP000887568">
    <property type="component" value="Unplaced"/>
</dbReference>
<feature type="region of interest" description="Disordered" evidence="1">
    <location>
        <begin position="768"/>
        <end position="847"/>
    </location>
</feature>
<feature type="compositionally biased region" description="Acidic residues" evidence="1">
    <location>
        <begin position="646"/>
        <end position="660"/>
    </location>
</feature>
<evidence type="ECO:0000313" key="3">
    <source>
        <dbReference type="Proteomes" id="UP000887568"/>
    </source>
</evidence>
<feature type="compositionally biased region" description="Low complexity" evidence="1">
    <location>
        <begin position="526"/>
        <end position="538"/>
    </location>
</feature>
<accession>A0A913ZB57</accession>
<feature type="compositionally biased region" description="Basic and acidic residues" evidence="1">
    <location>
        <begin position="770"/>
        <end position="779"/>
    </location>
</feature>
<feature type="compositionally biased region" description="Basic and acidic residues" evidence="1">
    <location>
        <begin position="502"/>
        <end position="511"/>
    </location>
</feature>
<feature type="compositionally biased region" description="Low complexity" evidence="1">
    <location>
        <begin position="1022"/>
        <end position="1038"/>
    </location>
</feature>
<feature type="compositionally biased region" description="Low complexity" evidence="1">
    <location>
        <begin position="557"/>
        <end position="566"/>
    </location>
</feature>
<dbReference type="CDD" id="cd22249">
    <property type="entry name" value="UDM1_RNF168_RNF169-like"/>
    <property type="match status" value="1"/>
</dbReference>
<feature type="compositionally biased region" description="Polar residues" evidence="1">
    <location>
        <begin position="1548"/>
        <end position="1560"/>
    </location>
</feature>
<feature type="compositionally biased region" description="Polar residues" evidence="1">
    <location>
        <begin position="705"/>
        <end position="715"/>
    </location>
</feature>
<feature type="compositionally biased region" description="Polar residues" evidence="1">
    <location>
        <begin position="629"/>
        <end position="638"/>
    </location>
</feature>
<feature type="compositionally biased region" description="Polar residues" evidence="1">
    <location>
        <begin position="1516"/>
        <end position="1539"/>
    </location>
</feature>
<feature type="compositionally biased region" description="Basic residues" evidence="1">
    <location>
        <begin position="927"/>
        <end position="941"/>
    </location>
</feature>
<name>A0A913ZB57_PATMI</name>
<feature type="region of interest" description="Disordered" evidence="1">
    <location>
        <begin position="911"/>
        <end position="942"/>
    </location>
</feature>
<dbReference type="RefSeq" id="XP_038049017.1">
    <property type="nucleotide sequence ID" value="XM_038193089.1"/>
</dbReference>
<feature type="compositionally biased region" description="Polar residues" evidence="1">
    <location>
        <begin position="441"/>
        <end position="456"/>
    </location>
</feature>
<feature type="compositionally biased region" description="Basic and acidic residues" evidence="1">
    <location>
        <begin position="1313"/>
        <end position="1331"/>
    </location>
</feature>